<dbReference type="EMBL" id="AOHW01000033">
    <property type="protein sequence ID" value="ELY40275.1"/>
    <property type="molecule type" value="Genomic_DNA"/>
</dbReference>
<keyword evidence="2" id="KW-0812">Transmembrane</keyword>
<organism evidence="4 5">
    <name type="scientific">Natronorubrum tibetense GA33</name>
    <dbReference type="NCBI Taxonomy" id="1114856"/>
    <lineage>
        <taxon>Archaea</taxon>
        <taxon>Methanobacteriati</taxon>
        <taxon>Methanobacteriota</taxon>
        <taxon>Stenosarchaea group</taxon>
        <taxon>Halobacteria</taxon>
        <taxon>Halobacteriales</taxon>
        <taxon>Natrialbaceae</taxon>
        <taxon>Natronorubrum</taxon>
    </lineage>
</organism>
<feature type="transmembrane region" description="Helical" evidence="2">
    <location>
        <begin position="51"/>
        <end position="75"/>
    </location>
</feature>
<dbReference type="Proteomes" id="UP000011599">
    <property type="component" value="Unassembled WGS sequence"/>
</dbReference>
<feature type="domain" description="DUF7322" evidence="3">
    <location>
        <begin position="47"/>
        <end position="104"/>
    </location>
</feature>
<evidence type="ECO:0000313" key="4">
    <source>
        <dbReference type="EMBL" id="ELY40275.1"/>
    </source>
</evidence>
<accession>L9VSU3</accession>
<evidence type="ECO:0000256" key="2">
    <source>
        <dbReference type="SAM" id="Phobius"/>
    </source>
</evidence>
<protein>
    <recommendedName>
        <fullName evidence="3">DUF7322 domain-containing protein</fullName>
    </recommendedName>
</protein>
<feature type="region of interest" description="Disordered" evidence="1">
    <location>
        <begin position="1"/>
        <end position="42"/>
    </location>
</feature>
<dbReference type="RefSeq" id="WP_006090242.1">
    <property type="nucleotide sequence ID" value="NZ_AOHW01000033.1"/>
</dbReference>
<dbReference type="Pfam" id="PF24008">
    <property type="entry name" value="DUF7322"/>
    <property type="match status" value="1"/>
</dbReference>
<reference evidence="4 5" key="1">
    <citation type="journal article" date="2014" name="PLoS Genet.">
        <title>Phylogenetically driven sequencing of extremely halophilic archaea reveals strategies for static and dynamic osmo-response.</title>
        <authorList>
            <person name="Becker E.A."/>
            <person name="Seitzer P.M."/>
            <person name="Tritt A."/>
            <person name="Larsen D."/>
            <person name="Krusor M."/>
            <person name="Yao A.I."/>
            <person name="Wu D."/>
            <person name="Madern D."/>
            <person name="Eisen J.A."/>
            <person name="Darling A.E."/>
            <person name="Facciotti M.T."/>
        </authorList>
    </citation>
    <scope>NUCLEOTIDE SEQUENCE [LARGE SCALE GENOMIC DNA]</scope>
    <source>
        <strain evidence="4 5">GA33</strain>
    </source>
</reference>
<dbReference type="STRING" id="1114856.GCA_000383975_02803"/>
<comment type="caution">
    <text evidence="4">The sequence shown here is derived from an EMBL/GenBank/DDBJ whole genome shotgun (WGS) entry which is preliminary data.</text>
</comment>
<sequence>MVLFDPLGDDDPLEDPFSDDPFEDPFDDDPIGGDGDDDLEDALEKTSPSTLLAFITAVVLVHVGLFGASIGAMLIGFRGRWTLGSALVIGGVFALVLAVVTYRRYRNRR</sequence>
<feature type="compositionally biased region" description="Acidic residues" evidence="1">
    <location>
        <begin position="7"/>
        <end position="41"/>
    </location>
</feature>
<keyword evidence="5" id="KW-1185">Reference proteome</keyword>
<name>L9VSU3_9EURY</name>
<dbReference type="AlphaFoldDB" id="L9VSU3"/>
<dbReference type="PATRIC" id="fig|1114856.3.peg.2479"/>
<feature type="transmembrane region" description="Helical" evidence="2">
    <location>
        <begin position="81"/>
        <end position="102"/>
    </location>
</feature>
<evidence type="ECO:0000256" key="1">
    <source>
        <dbReference type="SAM" id="MobiDB-lite"/>
    </source>
</evidence>
<evidence type="ECO:0000313" key="5">
    <source>
        <dbReference type="Proteomes" id="UP000011599"/>
    </source>
</evidence>
<dbReference type="InterPro" id="IPR055746">
    <property type="entry name" value="DUF7322"/>
</dbReference>
<dbReference type="eggNOG" id="arCOG06289">
    <property type="taxonomic scope" value="Archaea"/>
</dbReference>
<evidence type="ECO:0000259" key="3">
    <source>
        <dbReference type="Pfam" id="PF24008"/>
    </source>
</evidence>
<keyword evidence="2" id="KW-0472">Membrane</keyword>
<proteinExistence type="predicted"/>
<gene>
    <name evidence="4" type="ORF">C496_11902</name>
</gene>
<keyword evidence="2" id="KW-1133">Transmembrane helix</keyword>